<dbReference type="PROSITE" id="PS50082">
    <property type="entry name" value="WD_REPEATS_2"/>
    <property type="match status" value="7"/>
</dbReference>
<dbReference type="PANTHER" id="PTHR19872">
    <property type="entry name" value="UBIQUITIN LIGASE SPECIFICITY FACTOR/HREP PROTEIN"/>
    <property type="match status" value="1"/>
</dbReference>
<dbReference type="Pfam" id="PF12937">
    <property type="entry name" value="F-box-like"/>
    <property type="match status" value="1"/>
</dbReference>
<dbReference type="EMBL" id="LKEA01000119">
    <property type="protein sequence ID" value="ROV86896.1"/>
    <property type="molecule type" value="Genomic_DNA"/>
</dbReference>
<dbReference type="PANTHER" id="PTHR19872:SF9">
    <property type="entry name" value="UBIQUITIN-BINDING SDF UBIQUITIN LIGASE COMPLEX SUBUNIT"/>
    <property type="match status" value="1"/>
</dbReference>
<sequence length="746" mass="83898">MDHPAASLPAIPRRPSRGNDASLRTNGATKINHYNHNQPFHQYQRNTRLHFPTSPPHTEDGEIEPSHFNLPRLKELNCDRRRPEEEQEDKSRLVNMSPTLVGQTVTPFLKEHVPSLYAPVSKKIESHSHQLFRQNDYNSKYCYRHSPDSKCRKAADENKMAIIQTELEKLPQADQQAITHVWSLFSAAPSKHRELMIQGILSSSCFPQLSLVSREVQAQLKIDFISALPNEISIKILSYLDTVSLCKAARVSRHWRVVADDDTVWHRMCEQHIDRKCTKCGWGLPLLERNKLRNWTRRRQIAASHKHETSDRLIPLSPPMLPMPNSPKAPGSPKRNASPLEDESSSKRQCVSRVGSAEEAVEQRRPWKDVYRDRWQIGVNWKLMRYSLKTFKGHTNGVTCLQIWDDTTLATGSYDNTIKIWDLESGQEVRTLTGHTRGIRSLQMDESKLLSASLDGTVKVWNWRTGQCLRTLSSHSDGVISVHFQDEVVATGSIDHTIRVYNFQTKEAFCLKHHEDWVNNVKVDMASRTLLSSSDDCTVVLWDLDTRKVIREFVGHVGHVQQVLSLPHDFEPDEDPATAGQDPAETMSVASGRSSTPMLPQPASSIGNPDLELRATYGPGFIDQPDRPLPARYILSGGLDASLKLWDTSSARVVRNQWGHLEGIWSVECDSLRIVTGANDSLVKTWDPRSGRCTGTFGGHTGPVTSVAVSDALMASGSEDGEVRLYNFKMSDGCRRSTSPGTPPAS</sequence>
<dbReference type="STRING" id="356882.A0A423V883"/>
<feature type="region of interest" description="Disordered" evidence="7">
    <location>
        <begin position="300"/>
        <end position="358"/>
    </location>
</feature>
<dbReference type="SUPFAM" id="SSF81383">
    <property type="entry name" value="F-box domain"/>
    <property type="match status" value="1"/>
</dbReference>
<evidence type="ECO:0000259" key="8">
    <source>
        <dbReference type="PROSITE" id="PS50181"/>
    </source>
</evidence>
<dbReference type="InterPro" id="IPR001680">
    <property type="entry name" value="WD40_rpt"/>
</dbReference>
<evidence type="ECO:0000256" key="1">
    <source>
        <dbReference type="ARBA" id="ARBA00004906"/>
    </source>
</evidence>
<reference evidence="9 10" key="1">
    <citation type="submission" date="2015-09" db="EMBL/GenBank/DDBJ databases">
        <title>Host preference determinants of Valsa canker pathogens revealed by comparative genomics.</title>
        <authorList>
            <person name="Yin Z."/>
            <person name="Huang L."/>
        </authorList>
    </citation>
    <scope>NUCLEOTIDE SEQUENCE [LARGE SCALE GENOMIC DNA]</scope>
    <source>
        <strain evidence="9 10">03-1</strain>
    </source>
</reference>
<dbReference type="CDD" id="cd00200">
    <property type="entry name" value="WD40"/>
    <property type="match status" value="1"/>
</dbReference>
<protein>
    <recommendedName>
        <fullName evidence="8">F-box domain-containing protein</fullName>
    </recommendedName>
</protein>
<dbReference type="CDD" id="cd22147">
    <property type="entry name" value="F-box_SpPof1-like"/>
    <property type="match status" value="1"/>
</dbReference>
<evidence type="ECO:0000256" key="6">
    <source>
        <dbReference type="PROSITE-ProRule" id="PRU00221"/>
    </source>
</evidence>
<accession>A0A423V883</accession>
<dbReference type="PROSITE" id="PS50181">
    <property type="entry name" value="FBOX"/>
    <property type="match status" value="1"/>
</dbReference>
<feature type="compositionally biased region" description="Pro residues" evidence="7">
    <location>
        <begin position="316"/>
        <end position="327"/>
    </location>
</feature>
<comment type="pathway">
    <text evidence="1">Protein modification; protein ubiquitination.</text>
</comment>
<comment type="caution">
    <text evidence="9">The sequence shown here is derived from an EMBL/GenBank/DDBJ whole genome shotgun (WGS) entry which is preliminary data.</text>
</comment>
<feature type="repeat" description="WD" evidence="6">
    <location>
        <begin position="511"/>
        <end position="552"/>
    </location>
</feature>
<feature type="region of interest" description="Disordered" evidence="7">
    <location>
        <begin position="570"/>
        <end position="608"/>
    </location>
</feature>
<evidence type="ECO:0000256" key="3">
    <source>
        <dbReference type="ARBA" id="ARBA00022574"/>
    </source>
</evidence>
<proteinExistence type="inferred from homology"/>
<evidence type="ECO:0000256" key="5">
    <source>
        <dbReference type="ARBA" id="ARBA00022786"/>
    </source>
</evidence>
<dbReference type="Proteomes" id="UP000283895">
    <property type="component" value="Unassembled WGS sequence"/>
</dbReference>
<organism evidence="9 10">
    <name type="scientific">Cytospora schulzeri</name>
    <dbReference type="NCBI Taxonomy" id="448051"/>
    <lineage>
        <taxon>Eukaryota</taxon>
        <taxon>Fungi</taxon>
        <taxon>Dikarya</taxon>
        <taxon>Ascomycota</taxon>
        <taxon>Pezizomycotina</taxon>
        <taxon>Sordariomycetes</taxon>
        <taxon>Sordariomycetidae</taxon>
        <taxon>Diaporthales</taxon>
        <taxon>Cytosporaceae</taxon>
        <taxon>Cytospora</taxon>
    </lineage>
</organism>
<dbReference type="InterPro" id="IPR019775">
    <property type="entry name" value="WD40_repeat_CS"/>
</dbReference>
<evidence type="ECO:0000313" key="10">
    <source>
        <dbReference type="Proteomes" id="UP000283895"/>
    </source>
</evidence>
<dbReference type="PROSITE" id="PS50294">
    <property type="entry name" value="WD_REPEATS_REGION"/>
    <property type="match status" value="4"/>
</dbReference>
<evidence type="ECO:0000256" key="2">
    <source>
        <dbReference type="ARBA" id="ARBA00007968"/>
    </source>
</evidence>
<dbReference type="SMART" id="SM00320">
    <property type="entry name" value="WD40"/>
    <property type="match status" value="7"/>
</dbReference>
<dbReference type="Pfam" id="PF00400">
    <property type="entry name" value="WD40"/>
    <property type="match status" value="5"/>
</dbReference>
<evidence type="ECO:0000256" key="7">
    <source>
        <dbReference type="SAM" id="MobiDB-lite"/>
    </source>
</evidence>
<feature type="repeat" description="WD" evidence="6">
    <location>
        <begin position="697"/>
        <end position="729"/>
    </location>
</feature>
<evidence type="ECO:0000256" key="4">
    <source>
        <dbReference type="ARBA" id="ARBA00022737"/>
    </source>
</evidence>
<dbReference type="InterPro" id="IPR011047">
    <property type="entry name" value="Quinoprotein_ADH-like_sf"/>
</dbReference>
<dbReference type="Gene3D" id="2.130.10.10">
    <property type="entry name" value="YVTN repeat-like/Quinoprotein amine dehydrogenase"/>
    <property type="match status" value="2"/>
</dbReference>
<name>A0A423V883_9PEZI</name>
<gene>
    <name evidence="9" type="ORF">VMCG_10863</name>
</gene>
<dbReference type="InterPro" id="IPR001810">
    <property type="entry name" value="F-box_dom"/>
</dbReference>
<keyword evidence="4" id="KW-0677">Repeat</keyword>
<dbReference type="InterPro" id="IPR015943">
    <property type="entry name" value="WD40/YVTN_repeat-like_dom_sf"/>
</dbReference>
<evidence type="ECO:0000313" key="9">
    <source>
        <dbReference type="EMBL" id="ROV86896.1"/>
    </source>
</evidence>
<dbReference type="InterPro" id="IPR051075">
    <property type="entry name" value="SCF_subunit_WD-repeat"/>
</dbReference>
<dbReference type="InterPro" id="IPR036047">
    <property type="entry name" value="F-box-like_dom_sf"/>
</dbReference>
<keyword evidence="10" id="KW-1185">Reference proteome</keyword>
<feature type="region of interest" description="Disordered" evidence="7">
    <location>
        <begin position="48"/>
        <end position="68"/>
    </location>
</feature>
<feature type="repeat" description="WD" evidence="6">
    <location>
        <begin position="472"/>
        <end position="511"/>
    </location>
</feature>
<dbReference type="PRINTS" id="PR00320">
    <property type="entry name" value="GPROTEINBRPT"/>
</dbReference>
<dbReference type="SUPFAM" id="SSF50998">
    <property type="entry name" value="Quinoprotein alcohol dehydrogenase-like"/>
    <property type="match status" value="1"/>
</dbReference>
<comment type="similarity">
    <text evidence="2">Belongs to the WD repeat MET30/SCONB/SCON-2 family.</text>
</comment>
<feature type="repeat" description="WD" evidence="6">
    <location>
        <begin position="391"/>
        <end position="431"/>
    </location>
</feature>
<dbReference type="AlphaFoldDB" id="A0A423V883"/>
<keyword evidence="5" id="KW-0833">Ubl conjugation pathway</keyword>
<feature type="repeat" description="WD" evidence="6">
    <location>
        <begin position="432"/>
        <end position="471"/>
    </location>
</feature>
<dbReference type="OrthoDB" id="5580488at2759"/>
<dbReference type="Gene3D" id="1.20.1280.50">
    <property type="match status" value="1"/>
</dbReference>
<feature type="repeat" description="WD" evidence="6">
    <location>
        <begin position="632"/>
        <end position="656"/>
    </location>
</feature>
<feature type="repeat" description="WD" evidence="6">
    <location>
        <begin position="674"/>
        <end position="696"/>
    </location>
</feature>
<keyword evidence="3 6" id="KW-0853">WD repeat</keyword>
<dbReference type="SMART" id="SM00256">
    <property type="entry name" value="FBOX"/>
    <property type="match status" value="1"/>
</dbReference>
<feature type="domain" description="F-box" evidence="8">
    <location>
        <begin position="222"/>
        <end position="268"/>
    </location>
</feature>
<dbReference type="InterPro" id="IPR020472">
    <property type="entry name" value="WD40_PAC1"/>
</dbReference>
<feature type="compositionally biased region" description="Polar residues" evidence="7">
    <location>
        <begin position="588"/>
        <end position="607"/>
    </location>
</feature>
<dbReference type="PROSITE" id="PS00678">
    <property type="entry name" value="WD_REPEATS_1"/>
    <property type="match status" value="2"/>
</dbReference>
<dbReference type="FunFam" id="1.20.1280.50:FF:000016">
    <property type="entry name" value="E3 ubiquitin ligase complex SCF subunit sconB"/>
    <property type="match status" value="1"/>
</dbReference>
<feature type="region of interest" description="Disordered" evidence="7">
    <location>
        <begin position="1"/>
        <end position="25"/>
    </location>
</feature>